<dbReference type="Gene3D" id="3.40.30.10">
    <property type="entry name" value="Glutaredoxin"/>
    <property type="match status" value="1"/>
</dbReference>
<dbReference type="WBParaSite" id="GPLIN_000241800">
    <property type="protein sequence ID" value="GPLIN_000241800"/>
    <property type="gene ID" value="GPLIN_000241800"/>
</dbReference>
<dbReference type="GO" id="GO:0003756">
    <property type="term" value="F:protein disulfide isomerase activity"/>
    <property type="evidence" value="ECO:0007669"/>
    <property type="project" value="TreeGrafter"/>
</dbReference>
<dbReference type="PANTHER" id="PTHR18929:SF240">
    <property type="entry name" value="PROTEIN DISULFIDE-ISOMERASE"/>
    <property type="match status" value="1"/>
</dbReference>
<dbReference type="GO" id="GO:0005783">
    <property type="term" value="C:endoplasmic reticulum"/>
    <property type="evidence" value="ECO:0007669"/>
    <property type="project" value="TreeGrafter"/>
</dbReference>
<comment type="similarity">
    <text evidence="1">Belongs to the protein disulfide isomerase family.</text>
</comment>
<accession>A0A183BP82</accession>
<dbReference type="PANTHER" id="PTHR18929">
    <property type="entry name" value="PROTEIN DISULFIDE ISOMERASE"/>
    <property type="match status" value="1"/>
</dbReference>
<protein>
    <submittedName>
        <fullName evidence="4">Thioredoxin domain-containing protein</fullName>
    </submittedName>
</protein>
<evidence type="ECO:0000313" key="4">
    <source>
        <dbReference type="WBParaSite" id="GPLIN_000241800"/>
    </source>
</evidence>
<reference evidence="3" key="1">
    <citation type="submission" date="2013-12" db="EMBL/GenBank/DDBJ databases">
        <authorList>
            <person name="Aslett M."/>
        </authorList>
    </citation>
    <scope>NUCLEOTIDE SEQUENCE [LARGE SCALE GENOMIC DNA]</scope>
    <source>
        <strain evidence="3">Lindley</strain>
    </source>
</reference>
<name>A0A183BP82_GLOPA</name>
<organism evidence="3 4">
    <name type="scientific">Globodera pallida</name>
    <name type="common">Potato cyst nematode worm</name>
    <name type="synonym">Heterodera pallida</name>
    <dbReference type="NCBI Taxonomy" id="36090"/>
    <lineage>
        <taxon>Eukaryota</taxon>
        <taxon>Metazoa</taxon>
        <taxon>Ecdysozoa</taxon>
        <taxon>Nematoda</taxon>
        <taxon>Chromadorea</taxon>
        <taxon>Rhabditida</taxon>
        <taxon>Tylenchina</taxon>
        <taxon>Tylenchomorpha</taxon>
        <taxon>Tylenchoidea</taxon>
        <taxon>Heteroderidae</taxon>
        <taxon>Heteroderinae</taxon>
        <taxon>Globodera</taxon>
    </lineage>
</organism>
<reference evidence="3" key="2">
    <citation type="submission" date="2014-05" db="EMBL/GenBank/DDBJ databases">
        <title>The genome and life-stage specific transcriptomes of Globodera pallida elucidate key aspects of plant parasitism by a cyst nematode.</title>
        <authorList>
            <person name="Cotton J.A."/>
            <person name="Lilley C.J."/>
            <person name="Jones L.M."/>
            <person name="Kikuchi T."/>
            <person name="Reid A.J."/>
            <person name="Thorpe P."/>
            <person name="Tsai I.J."/>
            <person name="Beasley H."/>
            <person name="Blok V."/>
            <person name="Cock P.J.A."/>
            <person name="Van den Akker S.E."/>
            <person name="Holroyd N."/>
            <person name="Hunt M."/>
            <person name="Mantelin S."/>
            <person name="Naghra H."/>
            <person name="Pain A."/>
            <person name="Palomares-Rius J.E."/>
            <person name="Zarowiecki M."/>
            <person name="Berriman M."/>
            <person name="Jones J.T."/>
            <person name="Urwin P.E."/>
        </authorList>
    </citation>
    <scope>NUCLEOTIDE SEQUENCE [LARGE SCALE GENOMIC DNA]</scope>
    <source>
        <strain evidence="3">Lindley</strain>
    </source>
</reference>
<dbReference type="SUPFAM" id="SSF52833">
    <property type="entry name" value="Thioredoxin-like"/>
    <property type="match status" value="1"/>
</dbReference>
<dbReference type="GO" id="GO:0006457">
    <property type="term" value="P:protein folding"/>
    <property type="evidence" value="ECO:0007669"/>
    <property type="project" value="TreeGrafter"/>
</dbReference>
<evidence type="ECO:0000256" key="1">
    <source>
        <dbReference type="ARBA" id="ARBA00006347"/>
    </source>
</evidence>
<reference evidence="4" key="3">
    <citation type="submission" date="2016-06" db="UniProtKB">
        <authorList>
            <consortium name="WormBaseParasite"/>
        </authorList>
    </citation>
    <scope>IDENTIFICATION</scope>
</reference>
<dbReference type="InterPro" id="IPR036249">
    <property type="entry name" value="Thioredoxin-like_sf"/>
</dbReference>
<sequence>MTQLGRVSEEEESMKLSKVDAAVHPELASNLEVRGYRTLKLFKNGKPAEYGGGRDTASILESVDRRNDSEEMEEVVTGGLLATQSFIMSALFWALIFGGPFAGVSAAEREEEEAKTAVAATTAATKAEVVGEQEVGQAAKKATEAAVVNNNSAVVELVAEDEEEEEDANLRRRTIRRRRRRMSLWAKSGDGDEDFALFGFEHGQRVPLLFPQAAAAAVAGNEMDNLFQPADAAADHDNHFVGDEVVIDATTS</sequence>
<dbReference type="AlphaFoldDB" id="A0A183BP82"/>
<dbReference type="Pfam" id="PF00085">
    <property type="entry name" value="Thioredoxin"/>
    <property type="match status" value="1"/>
</dbReference>
<evidence type="ECO:0000259" key="2">
    <source>
        <dbReference type="Pfam" id="PF00085"/>
    </source>
</evidence>
<feature type="domain" description="Thioredoxin" evidence="2">
    <location>
        <begin position="11"/>
        <end position="64"/>
    </location>
</feature>
<dbReference type="Proteomes" id="UP000050741">
    <property type="component" value="Unassembled WGS sequence"/>
</dbReference>
<dbReference type="GO" id="GO:0034976">
    <property type="term" value="P:response to endoplasmic reticulum stress"/>
    <property type="evidence" value="ECO:0007669"/>
    <property type="project" value="TreeGrafter"/>
</dbReference>
<evidence type="ECO:0000313" key="3">
    <source>
        <dbReference type="Proteomes" id="UP000050741"/>
    </source>
</evidence>
<proteinExistence type="inferred from homology"/>
<dbReference type="InterPro" id="IPR013766">
    <property type="entry name" value="Thioredoxin_domain"/>
</dbReference>
<keyword evidence="3" id="KW-1185">Reference proteome</keyword>